<dbReference type="Proteomes" id="UP000287166">
    <property type="component" value="Unassembled WGS sequence"/>
</dbReference>
<organism evidence="1 2">
    <name type="scientific">Sparassis crispa</name>
    <dbReference type="NCBI Taxonomy" id="139825"/>
    <lineage>
        <taxon>Eukaryota</taxon>
        <taxon>Fungi</taxon>
        <taxon>Dikarya</taxon>
        <taxon>Basidiomycota</taxon>
        <taxon>Agaricomycotina</taxon>
        <taxon>Agaricomycetes</taxon>
        <taxon>Polyporales</taxon>
        <taxon>Sparassidaceae</taxon>
        <taxon>Sparassis</taxon>
    </lineage>
</organism>
<name>A0A401H724_9APHY</name>
<evidence type="ECO:0000313" key="2">
    <source>
        <dbReference type="Proteomes" id="UP000287166"/>
    </source>
</evidence>
<dbReference type="Gene3D" id="3.60.10.10">
    <property type="entry name" value="Endonuclease/exonuclease/phosphatase"/>
    <property type="match status" value="1"/>
</dbReference>
<dbReference type="OrthoDB" id="2800852at2759"/>
<proteinExistence type="predicted"/>
<comment type="caution">
    <text evidence="1">The sequence shown here is derived from an EMBL/GenBank/DDBJ whole genome shotgun (WGS) entry which is preliminary data.</text>
</comment>
<dbReference type="STRING" id="139825.A0A401H724"/>
<dbReference type="InterPro" id="IPR036691">
    <property type="entry name" value="Endo/exonu/phosph_ase_sf"/>
</dbReference>
<evidence type="ECO:0008006" key="3">
    <source>
        <dbReference type="Google" id="ProtNLM"/>
    </source>
</evidence>
<dbReference type="AlphaFoldDB" id="A0A401H724"/>
<evidence type="ECO:0000313" key="1">
    <source>
        <dbReference type="EMBL" id="GBE90189.1"/>
    </source>
</evidence>
<accession>A0A401H724</accession>
<keyword evidence="2" id="KW-1185">Reference proteome</keyword>
<protein>
    <recommendedName>
        <fullName evidence="3">Endonuclease/exonuclease/phosphatase domain-containing protein</fullName>
    </recommendedName>
</protein>
<dbReference type="EMBL" id="BFAD01000019">
    <property type="protein sequence ID" value="GBE90189.1"/>
    <property type="molecule type" value="Genomic_DNA"/>
</dbReference>
<reference evidence="1 2" key="1">
    <citation type="journal article" date="2018" name="Sci. Rep.">
        <title>Genome sequence of the cauliflower mushroom Sparassis crispa (Hanabiratake) and its association with beneficial usage.</title>
        <authorList>
            <person name="Kiyama R."/>
            <person name="Furutani Y."/>
            <person name="Kawaguchi K."/>
            <person name="Nakanishi T."/>
        </authorList>
    </citation>
    <scope>NUCLEOTIDE SEQUENCE [LARGE SCALE GENOMIC DNA]</scope>
</reference>
<dbReference type="GeneID" id="38787106"/>
<sequence>MAYVSKRDDFSVTLRSDIAQDLDIQVLEVQQHAHPPTLLVNIYNQSPLHDDHGEWTAERLRQIQFPLDIPIVLSGDWNSHHQM</sequence>
<dbReference type="InParanoid" id="A0A401H724"/>
<dbReference type="RefSeq" id="XP_027621102.1">
    <property type="nucleotide sequence ID" value="XM_027765301.1"/>
</dbReference>
<gene>
    <name evidence="1" type="ORF">SCP_1900380</name>
</gene>
<dbReference type="SUPFAM" id="SSF56219">
    <property type="entry name" value="DNase I-like"/>
    <property type="match status" value="1"/>
</dbReference>